<dbReference type="InterPro" id="IPR036388">
    <property type="entry name" value="WH-like_DNA-bd_sf"/>
</dbReference>
<dbReference type="EMBL" id="JARXVH010000014">
    <property type="protein sequence ID" value="MDH6219914.1"/>
    <property type="molecule type" value="Genomic_DNA"/>
</dbReference>
<dbReference type="CDD" id="cd06170">
    <property type="entry name" value="LuxR_C_like"/>
    <property type="match status" value="1"/>
</dbReference>
<feature type="compositionally biased region" description="Polar residues" evidence="4">
    <location>
        <begin position="557"/>
        <end position="571"/>
    </location>
</feature>
<name>A0ABT6LWW1_9ACTN</name>
<keyword evidence="3" id="KW-0804">Transcription</keyword>
<evidence type="ECO:0000256" key="4">
    <source>
        <dbReference type="SAM" id="MobiDB-lite"/>
    </source>
</evidence>
<dbReference type="PROSITE" id="PS50043">
    <property type="entry name" value="HTH_LUXR_2"/>
    <property type="match status" value="1"/>
</dbReference>
<reference evidence="6 7" key="1">
    <citation type="submission" date="2023-04" db="EMBL/GenBank/DDBJ databases">
        <title>Forest soil microbial communities from Buena Vista Peninsula, Colon Province, Panama.</title>
        <authorList>
            <person name="Bouskill N."/>
        </authorList>
    </citation>
    <scope>NUCLEOTIDE SEQUENCE [LARGE SCALE GENOMIC DNA]</scope>
    <source>
        <strain evidence="6 7">GGS1</strain>
    </source>
</reference>
<dbReference type="PANTHER" id="PTHR44688:SF16">
    <property type="entry name" value="DNA-BINDING TRANSCRIPTIONAL ACTIVATOR DEVR_DOSR"/>
    <property type="match status" value="1"/>
</dbReference>
<evidence type="ECO:0000256" key="2">
    <source>
        <dbReference type="ARBA" id="ARBA00023125"/>
    </source>
</evidence>
<dbReference type="InterPro" id="IPR000792">
    <property type="entry name" value="Tscrpt_reg_LuxR_C"/>
</dbReference>
<dbReference type="PANTHER" id="PTHR44688">
    <property type="entry name" value="DNA-BINDING TRANSCRIPTIONAL ACTIVATOR DEVR_DOSR"/>
    <property type="match status" value="1"/>
</dbReference>
<proteinExistence type="predicted"/>
<gene>
    <name evidence="6" type="ORF">M2283_007253</name>
</gene>
<dbReference type="SUPFAM" id="SSF46894">
    <property type="entry name" value="C-terminal effector domain of the bipartite response regulators"/>
    <property type="match status" value="1"/>
</dbReference>
<evidence type="ECO:0000313" key="6">
    <source>
        <dbReference type="EMBL" id="MDH6219914.1"/>
    </source>
</evidence>
<dbReference type="PROSITE" id="PS00622">
    <property type="entry name" value="HTH_LUXR_1"/>
    <property type="match status" value="1"/>
</dbReference>
<dbReference type="Proteomes" id="UP001160499">
    <property type="component" value="Unassembled WGS sequence"/>
</dbReference>
<evidence type="ECO:0000256" key="1">
    <source>
        <dbReference type="ARBA" id="ARBA00023015"/>
    </source>
</evidence>
<dbReference type="GO" id="GO:0003677">
    <property type="term" value="F:DNA binding"/>
    <property type="evidence" value="ECO:0007669"/>
    <property type="project" value="UniProtKB-KW"/>
</dbReference>
<organism evidence="6 7">
    <name type="scientific">Streptomyces pseudovenezuelae</name>
    <dbReference type="NCBI Taxonomy" id="67350"/>
    <lineage>
        <taxon>Bacteria</taxon>
        <taxon>Bacillati</taxon>
        <taxon>Actinomycetota</taxon>
        <taxon>Actinomycetes</taxon>
        <taxon>Kitasatosporales</taxon>
        <taxon>Streptomycetaceae</taxon>
        <taxon>Streptomyces</taxon>
        <taxon>Streptomyces aurantiacus group</taxon>
    </lineage>
</organism>
<dbReference type="InterPro" id="IPR016032">
    <property type="entry name" value="Sig_transdc_resp-reg_C-effctor"/>
</dbReference>
<dbReference type="InterPro" id="IPR011990">
    <property type="entry name" value="TPR-like_helical_dom_sf"/>
</dbReference>
<dbReference type="Pfam" id="PF00196">
    <property type="entry name" value="GerE"/>
    <property type="match status" value="1"/>
</dbReference>
<keyword evidence="7" id="KW-1185">Reference proteome</keyword>
<dbReference type="Gene3D" id="1.25.40.10">
    <property type="entry name" value="Tetratricopeptide repeat domain"/>
    <property type="match status" value="1"/>
</dbReference>
<dbReference type="PRINTS" id="PR00038">
    <property type="entry name" value="HTHLUXR"/>
</dbReference>
<sequence length="636" mass="68151">MATPDAQPGLCPAERTGLVQVDVQTGQLVFRHPLTRSAVMELSTSAERRWAHQVLAEEFPAGSERRALHLADAAVGPDEQVAVLLHELAYGTLRRGDAVGAINALLRASELSATGAGKGRRLAEAACLGANVTGDLRNVRDLLDNATGADSRATTSLPAAVAAASQLLNGEGDVDTAQRLLVNAIDNHAVLPQGDDDAMLREALHTLLRVCFFSGRPDVWHSLDTALTRLHPNTPDPQLPILRATFGDPAHTALPVLPRLDELIAGLHRETDPTCIVRTAAAGAYVDRLPGSRSSLRRVVDDGRGGGAVTLAIEALFLLANDAYATGQWDDVHDLANEGLGWCTTYNYRLQAWPGRFMQGLLAAARGDDKTARTVADTLVSWGNPRGLGTLRTYSAHIKALSALGNTDFDVAYHHLASVTEAGRLTSPHDLWLLWDFVEAAAHSGHHAEAAAHLEAVRALDIPAISPRLAMITDGAAAIADQHSVDRDLFERALATHNAECWPFDLARIHLAYGERLRRARASVAARPHLTAALATFERLGATPWTTRAANELRATGLQTRPTDPTETRPSPLTPQEWHTAQLAATGLTNKQIAAQLFLSPRTVAAHLRNAYPKLNITSRAGLRDALTGLAGELEG</sequence>
<keyword evidence="2 6" id="KW-0238">DNA-binding</keyword>
<protein>
    <submittedName>
        <fullName evidence="6">DNA-binding CsgD family transcriptional regulator</fullName>
    </submittedName>
</protein>
<dbReference type="SMART" id="SM00421">
    <property type="entry name" value="HTH_LUXR"/>
    <property type="match status" value="1"/>
</dbReference>
<evidence type="ECO:0000256" key="3">
    <source>
        <dbReference type="ARBA" id="ARBA00023163"/>
    </source>
</evidence>
<dbReference type="Gene3D" id="1.10.10.10">
    <property type="entry name" value="Winged helix-like DNA-binding domain superfamily/Winged helix DNA-binding domain"/>
    <property type="match status" value="1"/>
</dbReference>
<comment type="caution">
    <text evidence="6">The sequence shown here is derived from an EMBL/GenBank/DDBJ whole genome shotgun (WGS) entry which is preliminary data.</text>
</comment>
<accession>A0ABT6LWW1</accession>
<evidence type="ECO:0000259" key="5">
    <source>
        <dbReference type="PROSITE" id="PS50043"/>
    </source>
</evidence>
<evidence type="ECO:0000313" key="7">
    <source>
        <dbReference type="Proteomes" id="UP001160499"/>
    </source>
</evidence>
<dbReference type="RefSeq" id="WP_280880697.1">
    <property type="nucleotide sequence ID" value="NZ_JARXVH010000014.1"/>
</dbReference>
<feature type="region of interest" description="Disordered" evidence="4">
    <location>
        <begin position="554"/>
        <end position="574"/>
    </location>
</feature>
<feature type="domain" description="HTH luxR-type" evidence="5">
    <location>
        <begin position="566"/>
        <end position="631"/>
    </location>
</feature>
<keyword evidence="1" id="KW-0805">Transcription regulation</keyword>